<name>A0A1I2FGT8_9BACT</name>
<keyword evidence="2" id="KW-0812">Transmembrane</keyword>
<dbReference type="STRING" id="54.SAMN02745121_06647"/>
<reference evidence="5" key="1">
    <citation type="submission" date="2016-10" db="EMBL/GenBank/DDBJ databases">
        <authorList>
            <person name="Varghese N."/>
            <person name="Submissions S."/>
        </authorList>
    </citation>
    <scope>NUCLEOTIDE SEQUENCE [LARGE SCALE GENOMIC DNA]</scope>
    <source>
        <strain evidence="5">ATCC 25963</strain>
    </source>
</reference>
<keyword evidence="4" id="KW-0012">Acyltransferase</keyword>
<dbReference type="Pfam" id="PF03007">
    <property type="entry name" value="WS_DGAT_cat"/>
    <property type="match status" value="1"/>
</dbReference>
<keyword evidence="2" id="KW-0472">Membrane</keyword>
<keyword evidence="4" id="KW-0808">Transferase</keyword>
<feature type="transmembrane region" description="Helical" evidence="2">
    <location>
        <begin position="62"/>
        <end position="84"/>
    </location>
</feature>
<dbReference type="GO" id="GO:0004144">
    <property type="term" value="F:diacylglycerol O-acyltransferase activity"/>
    <property type="evidence" value="ECO:0007669"/>
    <property type="project" value="InterPro"/>
</dbReference>
<dbReference type="GO" id="GO:0045017">
    <property type="term" value="P:glycerolipid biosynthetic process"/>
    <property type="evidence" value="ECO:0007669"/>
    <property type="project" value="InterPro"/>
</dbReference>
<feature type="region of interest" description="Disordered" evidence="1">
    <location>
        <begin position="159"/>
        <end position="199"/>
    </location>
</feature>
<keyword evidence="2" id="KW-1133">Transmembrane helix</keyword>
<dbReference type="Proteomes" id="UP000199400">
    <property type="component" value="Unassembled WGS sequence"/>
</dbReference>
<keyword evidence="5" id="KW-1185">Reference proteome</keyword>
<sequence>MEITVAEGLQGGRIALVCKVHHAGIDGAAMATVLKRVMSSADDAHDVARRLGVQLANRTLGVLGNVLGLLVRALFVVFVMFYLFRDARMVRPALASAIPLHDRKTREILIGLVDNFLRPRLVGKRASCTNSSSSSRCSAACKSSGSSAWCSGRWCWRSPSRSSKRFATPEMPRRGQARMARLTPGPEALSATGTGRRTS</sequence>
<evidence type="ECO:0000313" key="4">
    <source>
        <dbReference type="EMBL" id="SFF04203.1"/>
    </source>
</evidence>
<dbReference type="AlphaFoldDB" id="A0A1I2FGT8"/>
<feature type="domain" description="O-acyltransferase WSD1-like N-terminal" evidence="3">
    <location>
        <begin position="2"/>
        <end position="83"/>
    </location>
</feature>
<proteinExistence type="predicted"/>
<dbReference type="InterPro" id="IPR004255">
    <property type="entry name" value="O-acyltransferase_WSD1_N"/>
</dbReference>
<organism evidence="4 5">
    <name type="scientific">Nannocystis exedens</name>
    <dbReference type="NCBI Taxonomy" id="54"/>
    <lineage>
        <taxon>Bacteria</taxon>
        <taxon>Pseudomonadati</taxon>
        <taxon>Myxococcota</taxon>
        <taxon>Polyangia</taxon>
        <taxon>Nannocystales</taxon>
        <taxon>Nannocystaceae</taxon>
        <taxon>Nannocystis</taxon>
    </lineage>
</organism>
<accession>A0A1I2FGT8</accession>
<dbReference type="EMBL" id="FOMX01000026">
    <property type="protein sequence ID" value="SFF04203.1"/>
    <property type="molecule type" value="Genomic_DNA"/>
</dbReference>
<evidence type="ECO:0000259" key="3">
    <source>
        <dbReference type="Pfam" id="PF03007"/>
    </source>
</evidence>
<evidence type="ECO:0000256" key="1">
    <source>
        <dbReference type="SAM" id="MobiDB-lite"/>
    </source>
</evidence>
<gene>
    <name evidence="4" type="ORF">SAMN02745121_06647</name>
</gene>
<protein>
    <submittedName>
        <fullName evidence="4">Wax ester synthase-like Acyl-CoA acyltransferase domain-containing protein</fullName>
    </submittedName>
</protein>
<evidence type="ECO:0000256" key="2">
    <source>
        <dbReference type="SAM" id="Phobius"/>
    </source>
</evidence>
<evidence type="ECO:0000313" key="5">
    <source>
        <dbReference type="Proteomes" id="UP000199400"/>
    </source>
</evidence>